<proteinExistence type="predicted"/>
<feature type="compositionally biased region" description="Pro residues" evidence="1">
    <location>
        <begin position="8"/>
        <end position="17"/>
    </location>
</feature>
<reference evidence="2" key="1">
    <citation type="submission" date="2021-08" db="EMBL/GenBank/DDBJ databases">
        <title>Chromosome-Level Trichoderma cornu-damae using Hi-C Data.</title>
        <authorList>
            <person name="Kim C.S."/>
        </authorList>
    </citation>
    <scope>NUCLEOTIDE SEQUENCE</scope>
    <source>
        <strain evidence="2">KA19-0412C</strain>
    </source>
</reference>
<evidence type="ECO:0000313" key="2">
    <source>
        <dbReference type="EMBL" id="KAH6611369.1"/>
    </source>
</evidence>
<accession>A0A9P8QU85</accession>
<evidence type="ECO:0000256" key="1">
    <source>
        <dbReference type="SAM" id="MobiDB-lite"/>
    </source>
</evidence>
<dbReference type="EMBL" id="JAIWOZ010000001">
    <property type="protein sequence ID" value="KAH6611369.1"/>
    <property type="molecule type" value="Genomic_DNA"/>
</dbReference>
<protein>
    <submittedName>
        <fullName evidence="2">Uncharacterized protein</fullName>
    </submittedName>
</protein>
<sequence length="89" mass="9921">MPLQMPLQMPPQMPLQTPPATGGKEKRKSWGKLFKSSGSKSAVQSPAAQQPQYSLVVGITLWVSQCLDSQYQELRWASSRCSSSKRRLI</sequence>
<gene>
    <name evidence="2" type="ORF">Trco_001389</name>
</gene>
<keyword evidence="3" id="KW-1185">Reference proteome</keyword>
<dbReference type="Proteomes" id="UP000827724">
    <property type="component" value="Unassembled WGS sequence"/>
</dbReference>
<dbReference type="AlphaFoldDB" id="A0A9P8QU85"/>
<comment type="caution">
    <text evidence="2">The sequence shown here is derived from an EMBL/GenBank/DDBJ whole genome shotgun (WGS) entry which is preliminary data.</text>
</comment>
<feature type="region of interest" description="Disordered" evidence="1">
    <location>
        <begin position="1"/>
        <end position="50"/>
    </location>
</feature>
<evidence type="ECO:0000313" key="3">
    <source>
        <dbReference type="Proteomes" id="UP000827724"/>
    </source>
</evidence>
<name>A0A9P8QU85_9HYPO</name>
<organism evidence="2 3">
    <name type="scientific">Trichoderma cornu-damae</name>
    <dbReference type="NCBI Taxonomy" id="654480"/>
    <lineage>
        <taxon>Eukaryota</taxon>
        <taxon>Fungi</taxon>
        <taxon>Dikarya</taxon>
        <taxon>Ascomycota</taxon>
        <taxon>Pezizomycotina</taxon>
        <taxon>Sordariomycetes</taxon>
        <taxon>Hypocreomycetidae</taxon>
        <taxon>Hypocreales</taxon>
        <taxon>Hypocreaceae</taxon>
        <taxon>Trichoderma</taxon>
    </lineage>
</organism>
<feature type="compositionally biased region" description="Low complexity" evidence="1">
    <location>
        <begin position="39"/>
        <end position="50"/>
    </location>
</feature>